<dbReference type="Proteomes" id="UP001438112">
    <property type="component" value="Unassembled WGS sequence"/>
</dbReference>
<feature type="signal peptide" evidence="1">
    <location>
        <begin position="1"/>
        <end position="19"/>
    </location>
</feature>
<keyword evidence="1" id="KW-0732">Signal</keyword>
<gene>
    <name evidence="2" type="ORF">AP20H10_05200</name>
</gene>
<proteinExistence type="predicted"/>
<dbReference type="EMBL" id="BAABVV010000028">
    <property type="protein sequence ID" value="GAA6114157.1"/>
    <property type="molecule type" value="Genomic_DNA"/>
</dbReference>
<protein>
    <recommendedName>
        <fullName evidence="4">DUF5067 domain-containing protein</fullName>
    </recommendedName>
</protein>
<sequence length="212" mass="23601">MKKLSVIAVALIAVLSLSACGKKQKSADETTKPTKLVKLVNDKKETKLITKKGSIVFYKTYRGTSYDNNAKKRFDMVLFSYKATNNTNKMLTAAQIVNNTKLVANAKVDGKKTSLDQPLAYSSAYPSTMYNQQSYLNSFEQSWDNEPIKPHQTIIITSSDAFQLVDNGKNETLNISTQDDYTNSSVISKHHNSIAINDVHAKKVKKAIDIVK</sequence>
<organism evidence="2 3">
    <name type="scientific">Apilactobacillus apinorum</name>
    <dbReference type="NCBI Taxonomy" id="1218495"/>
    <lineage>
        <taxon>Bacteria</taxon>
        <taxon>Bacillati</taxon>
        <taxon>Bacillota</taxon>
        <taxon>Bacilli</taxon>
        <taxon>Lactobacillales</taxon>
        <taxon>Lactobacillaceae</taxon>
        <taxon>Apilactobacillus</taxon>
    </lineage>
</organism>
<evidence type="ECO:0000313" key="3">
    <source>
        <dbReference type="Proteomes" id="UP001438112"/>
    </source>
</evidence>
<name>A0ABP9ZHB8_9LACO</name>
<evidence type="ECO:0000256" key="1">
    <source>
        <dbReference type="SAM" id="SignalP"/>
    </source>
</evidence>
<evidence type="ECO:0000313" key="2">
    <source>
        <dbReference type="EMBL" id="GAA6114157.1"/>
    </source>
</evidence>
<dbReference type="RefSeq" id="WP_353317538.1">
    <property type="nucleotide sequence ID" value="NZ_BAABVV010000028.1"/>
</dbReference>
<reference evidence="2 3" key="1">
    <citation type="submission" date="2024-03" db="EMBL/GenBank/DDBJ databases">
        <title>Inconsistent identification of Apilactobacillus kunkeei-related strains obtained by well-developed overall genome related indices.</title>
        <authorList>
            <person name="Maeno S."/>
            <person name="Endo A."/>
        </authorList>
    </citation>
    <scope>NUCLEOTIDE SEQUENCE [LARGE SCALE GENOMIC DNA]</scope>
    <source>
        <strain evidence="2 3">20H-10</strain>
    </source>
</reference>
<dbReference type="PROSITE" id="PS51257">
    <property type="entry name" value="PROKAR_LIPOPROTEIN"/>
    <property type="match status" value="1"/>
</dbReference>
<feature type="chain" id="PRO_5045709908" description="DUF5067 domain-containing protein" evidence="1">
    <location>
        <begin position="20"/>
        <end position="212"/>
    </location>
</feature>
<keyword evidence="3" id="KW-1185">Reference proteome</keyword>
<accession>A0ABP9ZHB8</accession>
<comment type="caution">
    <text evidence="2">The sequence shown here is derived from an EMBL/GenBank/DDBJ whole genome shotgun (WGS) entry which is preliminary data.</text>
</comment>
<evidence type="ECO:0008006" key="4">
    <source>
        <dbReference type="Google" id="ProtNLM"/>
    </source>
</evidence>